<accession>A0A1G5AAY3</accession>
<proteinExistence type="predicted"/>
<protein>
    <submittedName>
        <fullName evidence="2">Flavoprotein</fullName>
    </submittedName>
</protein>
<gene>
    <name evidence="2" type="ORF">SAMN03080606_00019</name>
</gene>
<dbReference type="OrthoDB" id="3732621at2"/>
<dbReference type="Pfam" id="PF02441">
    <property type="entry name" value="Flavoprotein"/>
    <property type="match status" value="1"/>
</dbReference>
<dbReference type="InterPro" id="IPR003382">
    <property type="entry name" value="Flavoprotein"/>
</dbReference>
<evidence type="ECO:0000313" key="2">
    <source>
        <dbReference type="EMBL" id="SCX75032.1"/>
    </source>
</evidence>
<dbReference type="RefSeq" id="WP_091538516.1">
    <property type="nucleotide sequence ID" value="NZ_FMUS01000001.1"/>
</dbReference>
<dbReference type="STRING" id="1120976.SAMN03080606_00019"/>
<evidence type="ECO:0000313" key="3">
    <source>
        <dbReference type="Proteomes" id="UP000198636"/>
    </source>
</evidence>
<sequence length="254" mass="28242">MNAEEALSWIVEEVIRRLQSRRKRALVIFTGGAIGYKEAIPQVKSLIKDGWNLRILLSNSAEYVLTPQLVKDQLEVDEVIVESEVKGLRPLYGDVNYFIIPTLTLNSAVKIAIGIADTLVTNLVAHGIMEGISIIAAKDACDLKNSTRLNMGMNKTPAAYLSVMEEYLNRLEAYGIKLVDAEDLYKATIEEVNYSYKNQHTGKATQEFTKKVLSRTDIIKAKEADAVLYVNPSTIVTSLAHDTAREIGVKILQK</sequence>
<name>A0A1G5AAY3_9FIRM</name>
<keyword evidence="3" id="KW-1185">Reference proteome</keyword>
<dbReference type="AlphaFoldDB" id="A0A1G5AAY3"/>
<dbReference type="SUPFAM" id="SSF52507">
    <property type="entry name" value="Homo-oligomeric flavin-containing Cys decarboxylases, HFCD"/>
    <property type="match status" value="1"/>
</dbReference>
<organism evidence="2 3">
    <name type="scientific">Alkaliphilus peptidifermentans DSM 18978</name>
    <dbReference type="NCBI Taxonomy" id="1120976"/>
    <lineage>
        <taxon>Bacteria</taxon>
        <taxon>Bacillati</taxon>
        <taxon>Bacillota</taxon>
        <taxon>Clostridia</taxon>
        <taxon>Peptostreptococcales</taxon>
        <taxon>Natronincolaceae</taxon>
        <taxon>Alkaliphilus</taxon>
    </lineage>
</organism>
<evidence type="ECO:0000259" key="1">
    <source>
        <dbReference type="Pfam" id="PF02441"/>
    </source>
</evidence>
<dbReference type="GO" id="GO:0003824">
    <property type="term" value="F:catalytic activity"/>
    <property type="evidence" value="ECO:0007669"/>
    <property type="project" value="InterPro"/>
</dbReference>
<dbReference type="Gene3D" id="3.40.50.1950">
    <property type="entry name" value="Flavin prenyltransferase-like"/>
    <property type="match status" value="1"/>
</dbReference>
<reference evidence="2 3" key="1">
    <citation type="submission" date="2016-10" db="EMBL/GenBank/DDBJ databases">
        <authorList>
            <person name="de Groot N.N."/>
        </authorList>
    </citation>
    <scope>NUCLEOTIDE SEQUENCE [LARGE SCALE GENOMIC DNA]</scope>
    <source>
        <strain evidence="2 3">DSM 18978</strain>
    </source>
</reference>
<feature type="domain" description="Flavoprotein" evidence="1">
    <location>
        <begin position="25"/>
        <end position="149"/>
    </location>
</feature>
<dbReference type="Proteomes" id="UP000198636">
    <property type="component" value="Unassembled WGS sequence"/>
</dbReference>
<dbReference type="EMBL" id="FMUS01000001">
    <property type="protein sequence ID" value="SCX75032.1"/>
    <property type="molecule type" value="Genomic_DNA"/>
</dbReference>
<dbReference type="InterPro" id="IPR036551">
    <property type="entry name" value="Flavin_trans-like"/>
</dbReference>